<keyword evidence="1" id="KW-0812">Transmembrane</keyword>
<protein>
    <submittedName>
        <fullName evidence="2">Uncharacterized protein</fullName>
    </submittedName>
</protein>
<keyword evidence="1" id="KW-1133">Transmembrane helix</keyword>
<organism evidence="2 3">
    <name type="scientific">Flexivirga aerilata</name>
    <dbReference type="NCBI Taxonomy" id="1656889"/>
    <lineage>
        <taxon>Bacteria</taxon>
        <taxon>Bacillati</taxon>
        <taxon>Actinomycetota</taxon>
        <taxon>Actinomycetes</taxon>
        <taxon>Micrococcales</taxon>
        <taxon>Dermacoccaceae</taxon>
        <taxon>Flexivirga</taxon>
    </lineage>
</organism>
<gene>
    <name evidence="2" type="ORF">HJ588_16665</name>
</gene>
<keyword evidence="3" id="KW-1185">Reference proteome</keyword>
<feature type="transmembrane region" description="Helical" evidence="1">
    <location>
        <begin position="152"/>
        <end position="171"/>
    </location>
</feature>
<feature type="transmembrane region" description="Helical" evidence="1">
    <location>
        <begin position="20"/>
        <end position="40"/>
    </location>
</feature>
<dbReference type="AlphaFoldDB" id="A0A849AW46"/>
<reference evidence="2 3" key="1">
    <citation type="submission" date="2020-05" db="EMBL/GenBank/DDBJ databases">
        <title>Flexivirga sp. ID2601S isolated from air conditioner.</title>
        <authorList>
            <person name="Kim D.H."/>
        </authorList>
    </citation>
    <scope>NUCLEOTIDE SEQUENCE [LARGE SCALE GENOMIC DNA]</scope>
    <source>
        <strain evidence="2 3">ID2601S</strain>
    </source>
</reference>
<accession>A0A849AW46</accession>
<proteinExistence type="predicted"/>
<dbReference type="RefSeq" id="WP_171157696.1">
    <property type="nucleotide sequence ID" value="NZ_JABENB010000003.1"/>
</dbReference>
<sequence>MEAQPSSAGTAQEPSAARPAAPYALLLPLLVLVVGVVLLGDGGYTPVHLSSPGLPTALTSAVLQLAAYLSSAYALGVWLTVAFLRVRRGGNRLAVGRDQELQPALWASLQWGVTAVALVFVDSADASGQGLDTLGRDGAVGYLAQAAYLPRAWMVVAVLAFVSAAMALLAAKWEIVAFALPTVLVGVLAPALVTQVLVGPNHDFGGDAAMFASRRWPA</sequence>
<evidence type="ECO:0000313" key="2">
    <source>
        <dbReference type="EMBL" id="NNG40892.1"/>
    </source>
</evidence>
<feature type="transmembrane region" description="Helical" evidence="1">
    <location>
        <begin position="60"/>
        <end position="84"/>
    </location>
</feature>
<keyword evidence="1" id="KW-0472">Membrane</keyword>
<dbReference type="Proteomes" id="UP000557772">
    <property type="component" value="Unassembled WGS sequence"/>
</dbReference>
<evidence type="ECO:0000313" key="3">
    <source>
        <dbReference type="Proteomes" id="UP000557772"/>
    </source>
</evidence>
<dbReference type="EMBL" id="JABENB010000003">
    <property type="protein sequence ID" value="NNG40892.1"/>
    <property type="molecule type" value="Genomic_DNA"/>
</dbReference>
<evidence type="ECO:0000256" key="1">
    <source>
        <dbReference type="SAM" id="Phobius"/>
    </source>
</evidence>
<feature type="transmembrane region" description="Helical" evidence="1">
    <location>
        <begin position="104"/>
        <end position="121"/>
    </location>
</feature>
<comment type="caution">
    <text evidence="2">The sequence shown here is derived from an EMBL/GenBank/DDBJ whole genome shotgun (WGS) entry which is preliminary data.</text>
</comment>
<feature type="transmembrane region" description="Helical" evidence="1">
    <location>
        <begin position="178"/>
        <end position="198"/>
    </location>
</feature>
<name>A0A849AW46_9MICO</name>